<evidence type="ECO:0000313" key="12">
    <source>
        <dbReference type="EMBL" id="KAF6166827.1"/>
    </source>
</evidence>
<evidence type="ECO:0000259" key="11">
    <source>
        <dbReference type="PROSITE" id="PS50089"/>
    </source>
</evidence>
<keyword evidence="10" id="KW-1133">Transmembrane helix</keyword>
<dbReference type="PANTHER" id="PTHR46913">
    <property type="entry name" value="RING-H2 FINGER PROTEIN ATL16"/>
    <property type="match status" value="1"/>
</dbReference>
<accession>A0A7J7NI42</accession>
<dbReference type="GO" id="GO:0008270">
    <property type="term" value="F:zinc ion binding"/>
    <property type="evidence" value="ECO:0007669"/>
    <property type="project" value="UniProtKB-KW"/>
</dbReference>
<evidence type="ECO:0000256" key="7">
    <source>
        <dbReference type="ARBA" id="ARBA00022786"/>
    </source>
</evidence>
<protein>
    <recommendedName>
        <fullName evidence="3">RING-type E3 ubiquitin transferase</fullName>
        <ecNumber evidence="3">2.3.2.27</ecNumber>
    </recommendedName>
</protein>
<evidence type="ECO:0000256" key="4">
    <source>
        <dbReference type="ARBA" id="ARBA00022679"/>
    </source>
</evidence>
<dbReference type="OrthoDB" id="9984778at2759"/>
<keyword evidence="5" id="KW-0479">Metal-binding</keyword>
<dbReference type="Pfam" id="PF13639">
    <property type="entry name" value="zf-RING_2"/>
    <property type="match status" value="1"/>
</dbReference>
<dbReference type="GO" id="GO:0016567">
    <property type="term" value="P:protein ubiquitination"/>
    <property type="evidence" value="ECO:0007669"/>
    <property type="project" value="UniProtKB-UniPathway"/>
</dbReference>
<feature type="transmembrane region" description="Helical" evidence="10">
    <location>
        <begin position="46"/>
        <end position="68"/>
    </location>
</feature>
<dbReference type="InterPro" id="IPR044600">
    <property type="entry name" value="ATL1/ATL16-like"/>
</dbReference>
<evidence type="ECO:0000256" key="9">
    <source>
        <dbReference type="PROSITE-ProRule" id="PRU00175"/>
    </source>
</evidence>
<dbReference type="SUPFAM" id="SSF57850">
    <property type="entry name" value="RING/U-box"/>
    <property type="match status" value="1"/>
</dbReference>
<evidence type="ECO:0000256" key="6">
    <source>
        <dbReference type="ARBA" id="ARBA00022771"/>
    </source>
</evidence>
<keyword evidence="8" id="KW-0862">Zinc</keyword>
<comment type="caution">
    <text evidence="12">The sequence shown here is derived from an EMBL/GenBank/DDBJ whole genome shotgun (WGS) entry which is preliminary data.</text>
</comment>
<evidence type="ECO:0000256" key="1">
    <source>
        <dbReference type="ARBA" id="ARBA00000900"/>
    </source>
</evidence>
<proteinExistence type="predicted"/>
<dbReference type="Proteomes" id="UP000541444">
    <property type="component" value="Unassembled WGS sequence"/>
</dbReference>
<dbReference type="Gene3D" id="3.30.40.10">
    <property type="entry name" value="Zinc/RING finger domain, C3HC4 (zinc finger)"/>
    <property type="match status" value="1"/>
</dbReference>
<keyword evidence="7" id="KW-0833">Ubl conjugation pathway</keyword>
<dbReference type="InterPro" id="IPR001841">
    <property type="entry name" value="Znf_RING"/>
</dbReference>
<dbReference type="EC" id="2.3.2.27" evidence="3"/>
<keyword evidence="10" id="KW-0812">Transmembrane</keyword>
<name>A0A7J7NI42_9MAGN</name>
<evidence type="ECO:0000256" key="3">
    <source>
        <dbReference type="ARBA" id="ARBA00012483"/>
    </source>
</evidence>
<keyword evidence="4" id="KW-0808">Transferase</keyword>
<evidence type="ECO:0000256" key="2">
    <source>
        <dbReference type="ARBA" id="ARBA00004906"/>
    </source>
</evidence>
<keyword evidence="6 9" id="KW-0863">Zinc-finger</keyword>
<comment type="catalytic activity">
    <reaction evidence="1">
        <text>S-ubiquitinyl-[E2 ubiquitin-conjugating enzyme]-L-cysteine + [acceptor protein]-L-lysine = [E2 ubiquitin-conjugating enzyme]-L-cysteine + N(6)-ubiquitinyl-[acceptor protein]-L-lysine.</text>
        <dbReference type="EC" id="2.3.2.27"/>
    </reaction>
</comment>
<evidence type="ECO:0000256" key="8">
    <source>
        <dbReference type="ARBA" id="ARBA00022833"/>
    </source>
</evidence>
<dbReference type="AlphaFoldDB" id="A0A7J7NI42"/>
<reference evidence="12 13" key="1">
    <citation type="journal article" date="2020" name="IScience">
        <title>Genome Sequencing of the Endangered Kingdonia uniflora (Circaeasteraceae, Ranunculales) Reveals Potential Mechanisms of Evolutionary Specialization.</title>
        <authorList>
            <person name="Sun Y."/>
            <person name="Deng T."/>
            <person name="Zhang A."/>
            <person name="Moore M.J."/>
            <person name="Landis J.B."/>
            <person name="Lin N."/>
            <person name="Zhang H."/>
            <person name="Zhang X."/>
            <person name="Huang J."/>
            <person name="Zhang X."/>
            <person name="Sun H."/>
            <person name="Wang H."/>
        </authorList>
    </citation>
    <scope>NUCLEOTIDE SEQUENCE [LARGE SCALE GENOMIC DNA]</scope>
    <source>
        <strain evidence="12">TB1705</strain>
        <tissue evidence="12">Leaf</tissue>
    </source>
</reference>
<evidence type="ECO:0000256" key="10">
    <source>
        <dbReference type="SAM" id="Phobius"/>
    </source>
</evidence>
<dbReference type="UniPathway" id="UPA00143"/>
<dbReference type="PANTHER" id="PTHR46913:SF22">
    <property type="entry name" value="RING-TYPE E3 UBIQUITIN TRANSFERASE"/>
    <property type="match status" value="1"/>
</dbReference>
<keyword evidence="13" id="KW-1185">Reference proteome</keyword>
<dbReference type="GO" id="GO:0061630">
    <property type="term" value="F:ubiquitin protein ligase activity"/>
    <property type="evidence" value="ECO:0007669"/>
    <property type="project" value="UniProtKB-EC"/>
</dbReference>
<evidence type="ECO:0000313" key="13">
    <source>
        <dbReference type="Proteomes" id="UP000541444"/>
    </source>
</evidence>
<dbReference type="PROSITE" id="PS50089">
    <property type="entry name" value="ZF_RING_2"/>
    <property type="match status" value="1"/>
</dbReference>
<comment type="pathway">
    <text evidence="2">Protein modification; protein ubiquitination.</text>
</comment>
<feature type="domain" description="RING-type" evidence="11">
    <location>
        <begin position="138"/>
        <end position="180"/>
    </location>
</feature>
<dbReference type="EMBL" id="JACGCM010000779">
    <property type="protein sequence ID" value="KAF6166827.1"/>
    <property type="molecule type" value="Genomic_DNA"/>
</dbReference>
<evidence type="ECO:0000256" key="5">
    <source>
        <dbReference type="ARBA" id="ARBA00022723"/>
    </source>
</evidence>
<organism evidence="12 13">
    <name type="scientific">Kingdonia uniflora</name>
    <dbReference type="NCBI Taxonomy" id="39325"/>
    <lineage>
        <taxon>Eukaryota</taxon>
        <taxon>Viridiplantae</taxon>
        <taxon>Streptophyta</taxon>
        <taxon>Embryophyta</taxon>
        <taxon>Tracheophyta</taxon>
        <taxon>Spermatophyta</taxon>
        <taxon>Magnoliopsida</taxon>
        <taxon>Ranunculales</taxon>
        <taxon>Circaeasteraceae</taxon>
        <taxon>Kingdonia</taxon>
    </lineage>
</organism>
<sequence length="236" mass="26114">MASGTVYCSPLCDDCIPGCKPFYLAPLPLERYQYPPPPPPTSVQSLVLITIATLCCSLVLIATCCMIFSKYSSFNKSRGQHPSLPSVIYIHEANSHTNPIEPARPITVNSKGLEMSFINSIPVCKYKKGDGVVESIKCSVCLYEFQEDDNLRILPYCVHAFHLTCIDTWLKLLTDCPLCRDRVDSYSPVASRLIEPMSNLDDGIPEEETSLSFVVEGDRDSAVQGINKPNSSRLDV</sequence>
<dbReference type="SMART" id="SM00184">
    <property type="entry name" value="RING"/>
    <property type="match status" value="1"/>
</dbReference>
<dbReference type="InterPro" id="IPR013083">
    <property type="entry name" value="Znf_RING/FYVE/PHD"/>
</dbReference>
<gene>
    <name evidence="12" type="ORF">GIB67_005703</name>
</gene>
<keyword evidence="10" id="KW-0472">Membrane</keyword>